<feature type="non-terminal residue" evidence="3">
    <location>
        <position position="1"/>
    </location>
</feature>
<dbReference type="InterPro" id="IPR028901">
    <property type="entry name" value="Tox-SGS_dom"/>
</dbReference>
<organism evidence="3">
    <name type="scientific">Ochlerotatus triseriatus</name>
    <name type="common">Eastern treehole mosquito</name>
    <name type="synonym">Aedes triseriatus</name>
    <dbReference type="NCBI Taxonomy" id="7162"/>
    <lineage>
        <taxon>Eukaryota</taxon>
        <taxon>Metazoa</taxon>
        <taxon>Ecdysozoa</taxon>
        <taxon>Arthropoda</taxon>
        <taxon>Hexapoda</taxon>
        <taxon>Insecta</taxon>
        <taxon>Pterygota</taxon>
        <taxon>Neoptera</taxon>
        <taxon>Endopterygota</taxon>
        <taxon>Diptera</taxon>
        <taxon>Nematocera</taxon>
        <taxon>Culicoidea</taxon>
        <taxon>Culicidae</taxon>
        <taxon>Culicinae</taxon>
        <taxon>Aedini</taxon>
        <taxon>Ochlerotatus</taxon>
        <taxon>Protomacleaya</taxon>
    </lineage>
</organism>
<protein>
    <submittedName>
        <fullName evidence="3">SGS4</fullName>
    </submittedName>
</protein>
<keyword evidence="1" id="KW-0175">Coiled coil</keyword>
<dbReference type="Pfam" id="PF15651">
    <property type="entry name" value="Tox-SGS"/>
    <property type="match status" value="1"/>
</dbReference>
<accession>C6ZQY8</accession>
<evidence type="ECO:0000256" key="1">
    <source>
        <dbReference type="SAM" id="Coils"/>
    </source>
</evidence>
<evidence type="ECO:0000313" key="3">
    <source>
        <dbReference type="EMBL" id="ACU30992.1"/>
    </source>
</evidence>
<feature type="domain" description="Tox-SGS" evidence="2">
    <location>
        <begin position="105"/>
        <end position="189"/>
    </location>
</feature>
<proteinExistence type="evidence at transcript level"/>
<evidence type="ECO:0000259" key="2">
    <source>
        <dbReference type="Pfam" id="PF15651"/>
    </source>
</evidence>
<dbReference type="AlphaFoldDB" id="C6ZQY8"/>
<reference evidence="3" key="1">
    <citation type="journal article" date="2010" name="J. Med. Entomol.">
        <title>The salivary gland transcriptome of the eastern tree hole mosquito, Ochlerotatus triseriatus.</title>
        <authorList>
            <person name="Calvo E."/>
            <person name="Sanchez-Vargas I."/>
            <person name="Kotsyfakis M."/>
            <person name="Favreau A.J."/>
            <person name="Barbian K.D."/>
            <person name="Pham V.M."/>
            <person name="Olson K.E."/>
            <person name="Ribeiro J.M."/>
        </authorList>
    </citation>
    <scope>NUCLEOTIDE SEQUENCE</scope>
    <source>
        <tissue evidence="3">Salivary glands</tissue>
    </source>
</reference>
<feature type="coiled-coil region" evidence="1">
    <location>
        <begin position="249"/>
        <end position="283"/>
    </location>
</feature>
<dbReference type="EMBL" id="EZ114939">
    <property type="protein sequence ID" value="ACU30992.1"/>
    <property type="molecule type" value="mRNA"/>
</dbReference>
<name>C6ZQY8_OCHTR</name>
<sequence length="306" mass="34589">AGAMFRRYQEHFANHPNGTLTKPVRRKRFASMASSAAGPSISSFLNDLFSDVSDFCNYFFIKSENQPVVDSNGSIEVLGKYDNRSMNDLPNRSFQKLCYSPNGESNQIICPQRESTVTVFSKLPEFESELFGQDSFSSCLPLTWHDRPSIVCDGQQTTFVYTPVQSLRVFDLVDGWVMLARITPAAVRNLKAGFSFLKNVFIGDCGERATSMGHRVGRYKKILDCKLKVLKNVMVSKKPSEVEWAEPILSDLEEDIGEFVRNKNSAEKDFELLQERLSSLREEVEDSGFVYGLDMATLFRGNAKQF</sequence>